<gene>
    <name evidence="9" type="ORF">SAMN04487969_101529</name>
</gene>
<dbReference type="InterPro" id="IPR036249">
    <property type="entry name" value="Thioredoxin-like_sf"/>
</dbReference>
<dbReference type="OrthoDB" id="117402at2"/>
<dbReference type="PANTHER" id="PTHR13887:SF14">
    <property type="entry name" value="DISULFIDE BOND FORMATION PROTEIN D"/>
    <property type="match status" value="1"/>
</dbReference>
<feature type="domain" description="Thioredoxin" evidence="8">
    <location>
        <begin position="30"/>
        <end position="230"/>
    </location>
</feature>
<evidence type="ECO:0000256" key="7">
    <source>
        <dbReference type="SAM" id="Phobius"/>
    </source>
</evidence>
<name>A0A1I1YK74_9BACL</name>
<sequence>MTKTKKKGPSSNQQKRQQPKKNSNSALIFLTVGILAVIVVIVLGINNQNKPFEFDYEAMPVQGSVDAPVKIVEFGDYKCPICRDFSQQIKPQLEKDYIETGKASFYFANYSFIGEDSVTAALAAEAVYQQNNDAFWTYNQAIYDNQQNENIKWATPEYLVQLAKDAKLPIDFDLLKSDIENKTYQKQVDRDNSLVRPLNIGGTPTVFINGKAVSSLDYATIKSTIEAALK</sequence>
<keyword evidence="4" id="KW-1015">Disulfide bond</keyword>
<feature type="compositionally biased region" description="Polar residues" evidence="6">
    <location>
        <begin position="9"/>
        <end position="20"/>
    </location>
</feature>
<keyword evidence="7" id="KW-1133">Transmembrane helix</keyword>
<organism evidence="9 10">
    <name type="scientific">Paenibacillus algorifonticola</name>
    <dbReference type="NCBI Taxonomy" id="684063"/>
    <lineage>
        <taxon>Bacteria</taxon>
        <taxon>Bacillati</taxon>
        <taxon>Bacillota</taxon>
        <taxon>Bacilli</taxon>
        <taxon>Bacillales</taxon>
        <taxon>Paenibacillaceae</taxon>
        <taxon>Paenibacillus</taxon>
    </lineage>
</organism>
<dbReference type="Pfam" id="PF13462">
    <property type="entry name" value="Thioredoxin_4"/>
    <property type="match status" value="1"/>
</dbReference>
<keyword evidence="7" id="KW-0812">Transmembrane</keyword>
<proteinExistence type="inferred from homology"/>
<evidence type="ECO:0000259" key="8">
    <source>
        <dbReference type="PROSITE" id="PS51352"/>
    </source>
</evidence>
<keyword evidence="5" id="KW-0676">Redox-active center</keyword>
<dbReference type="EMBL" id="FONN01000001">
    <property type="protein sequence ID" value="SFE18553.1"/>
    <property type="molecule type" value="Genomic_DNA"/>
</dbReference>
<evidence type="ECO:0000256" key="5">
    <source>
        <dbReference type="ARBA" id="ARBA00023284"/>
    </source>
</evidence>
<evidence type="ECO:0000256" key="6">
    <source>
        <dbReference type="SAM" id="MobiDB-lite"/>
    </source>
</evidence>
<evidence type="ECO:0000313" key="10">
    <source>
        <dbReference type="Proteomes" id="UP000183410"/>
    </source>
</evidence>
<dbReference type="AlphaFoldDB" id="A0A1I1YK74"/>
<keyword evidence="3" id="KW-0560">Oxidoreductase</keyword>
<comment type="similarity">
    <text evidence="1">Belongs to the thioredoxin family. DsbA subfamily.</text>
</comment>
<evidence type="ECO:0000256" key="4">
    <source>
        <dbReference type="ARBA" id="ARBA00023157"/>
    </source>
</evidence>
<dbReference type="SUPFAM" id="SSF52833">
    <property type="entry name" value="Thioredoxin-like"/>
    <property type="match status" value="1"/>
</dbReference>
<dbReference type="PROSITE" id="PS51352">
    <property type="entry name" value="THIOREDOXIN_2"/>
    <property type="match status" value="1"/>
</dbReference>
<keyword evidence="2" id="KW-0732">Signal</keyword>
<dbReference type="RefSeq" id="WP_046233141.1">
    <property type="nucleotide sequence ID" value="NZ_FONN01000001.1"/>
</dbReference>
<evidence type="ECO:0000256" key="1">
    <source>
        <dbReference type="ARBA" id="ARBA00005791"/>
    </source>
</evidence>
<evidence type="ECO:0000313" key="9">
    <source>
        <dbReference type="EMBL" id="SFE18553.1"/>
    </source>
</evidence>
<keyword evidence="7" id="KW-0472">Membrane</keyword>
<accession>A0A1I1YK74</accession>
<dbReference type="Gene3D" id="3.40.30.10">
    <property type="entry name" value="Glutaredoxin"/>
    <property type="match status" value="1"/>
</dbReference>
<feature type="region of interest" description="Disordered" evidence="6">
    <location>
        <begin position="1"/>
        <end position="20"/>
    </location>
</feature>
<dbReference type="GO" id="GO:0016491">
    <property type="term" value="F:oxidoreductase activity"/>
    <property type="evidence" value="ECO:0007669"/>
    <property type="project" value="UniProtKB-KW"/>
</dbReference>
<evidence type="ECO:0000256" key="2">
    <source>
        <dbReference type="ARBA" id="ARBA00022729"/>
    </source>
</evidence>
<dbReference type="InterPro" id="IPR013766">
    <property type="entry name" value="Thioredoxin_domain"/>
</dbReference>
<feature type="transmembrane region" description="Helical" evidence="7">
    <location>
        <begin position="25"/>
        <end position="45"/>
    </location>
</feature>
<dbReference type="InterPro" id="IPR012336">
    <property type="entry name" value="Thioredoxin-like_fold"/>
</dbReference>
<protein>
    <submittedName>
        <fullName evidence="9">Thioredoxin</fullName>
    </submittedName>
</protein>
<dbReference type="PANTHER" id="PTHR13887">
    <property type="entry name" value="GLUTATHIONE S-TRANSFERASE KAPPA"/>
    <property type="match status" value="1"/>
</dbReference>
<dbReference type="Proteomes" id="UP000183410">
    <property type="component" value="Unassembled WGS sequence"/>
</dbReference>
<evidence type="ECO:0000256" key="3">
    <source>
        <dbReference type="ARBA" id="ARBA00023002"/>
    </source>
</evidence>
<reference evidence="10" key="1">
    <citation type="submission" date="2016-10" db="EMBL/GenBank/DDBJ databases">
        <authorList>
            <person name="Varghese N."/>
            <person name="Submissions S."/>
        </authorList>
    </citation>
    <scope>NUCLEOTIDE SEQUENCE [LARGE SCALE GENOMIC DNA]</scope>
    <source>
        <strain evidence="10">CGMCC 1.10223</strain>
    </source>
</reference>
<keyword evidence="10" id="KW-1185">Reference proteome</keyword>